<dbReference type="PANTHER" id="PTHR47751:SF1">
    <property type="entry name" value="SUPERFAMILY HYDROLASE, PUTATIVE (AFU_ORTHOLOGUE AFUA_2G16580)-RELATED"/>
    <property type="match status" value="1"/>
</dbReference>
<dbReference type="EMBL" id="JBHUCP010000039">
    <property type="protein sequence ID" value="MFD1534627.1"/>
    <property type="molecule type" value="Genomic_DNA"/>
</dbReference>
<dbReference type="InterPro" id="IPR051411">
    <property type="entry name" value="Polyketide_trans_af380"/>
</dbReference>
<evidence type="ECO:0000313" key="1">
    <source>
        <dbReference type="EMBL" id="MFD1534627.1"/>
    </source>
</evidence>
<evidence type="ECO:0008006" key="3">
    <source>
        <dbReference type="Google" id="ProtNLM"/>
    </source>
</evidence>
<gene>
    <name evidence="1" type="ORF">ACFSCY_34940</name>
</gene>
<evidence type="ECO:0000313" key="2">
    <source>
        <dbReference type="Proteomes" id="UP001597145"/>
    </source>
</evidence>
<name>A0ABW4FW88_9PSEU</name>
<dbReference type="InterPro" id="IPR029058">
    <property type="entry name" value="AB_hydrolase_fold"/>
</dbReference>
<sequence length="57" mass="6284">MIAGTRAATPYLTSEAIEKAQGPKELFWIDGATHVDLYDKDEYVPGVIPKLARFFAA</sequence>
<protein>
    <recommendedName>
        <fullName evidence="3">Alpha/beta hydrolase</fullName>
    </recommendedName>
</protein>
<reference evidence="2" key="1">
    <citation type="journal article" date="2019" name="Int. J. Syst. Evol. Microbiol.">
        <title>The Global Catalogue of Microorganisms (GCM) 10K type strain sequencing project: providing services to taxonomists for standard genome sequencing and annotation.</title>
        <authorList>
            <consortium name="The Broad Institute Genomics Platform"/>
            <consortium name="The Broad Institute Genome Sequencing Center for Infectious Disease"/>
            <person name="Wu L."/>
            <person name="Ma J."/>
        </authorList>
    </citation>
    <scope>NUCLEOTIDE SEQUENCE [LARGE SCALE GENOMIC DNA]</scope>
    <source>
        <strain evidence="2">JCM 12165</strain>
    </source>
</reference>
<dbReference type="PANTHER" id="PTHR47751">
    <property type="entry name" value="SUPERFAMILY HYDROLASE, PUTATIVE (AFU_ORTHOLOGUE AFUA_2G16580)-RELATED"/>
    <property type="match status" value="1"/>
</dbReference>
<accession>A0ABW4FW88</accession>
<organism evidence="1 2">
    <name type="scientific">Pseudonocardia aurantiaca</name>
    <dbReference type="NCBI Taxonomy" id="75290"/>
    <lineage>
        <taxon>Bacteria</taxon>
        <taxon>Bacillati</taxon>
        <taxon>Actinomycetota</taxon>
        <taxon>Actinomycetes</taxon>
        <taxon>Pseudonocardiales</taxon>
        <taxon>Pseudonocardiaceae</taxon>
        <taxon>Pseudonocardia</taxon>
    </lineage>
</organism>
<dbReference type="Proteomes" id="UP001597145">
    <property type="component" value="Unassembled WGS sequence"/>
</dbReference>
<keyword evidence="2" id="KW-1185">Reference proteome</keyword>
<dbReference type="RefSeq" id="WP_343978000.1">
    <property type="nucleotide sequence ID" value="NZ_BAAAJG010000010.1"/>
</dbReference>
<dbReference type="Gene3D" id="3.40.50.1820">
    <property type="entry name" value="alpha/beta hydrolase"/>
    <property type="match status" value="1"/>
</dbReference>
<comment type="caution">
    <text evidence="1">The sequence shown here is derived from an EMBL/GenBank/DDBJ whole genome shotgun (WGS) entry which is preliminary data.</text>
</comment>
<proteinExistence type="predicted"/>